<feature type="domain" description="DUF4371" evidence="2">
    <location>
        <begin position="139"/>
        <end position="252"/>
    </location>
</feature>
<dbReference type="SUPFAM" id="SSF53098">
    <property type="entry name" value="Ribonuclease H-like"/>
    <property type="match status" value="1"/>
</dbReference>
<gene>
    <name evidence="3" type="ORF">ACEWY4_007411</name>
</gene>
<dbReference type="PANTHER" id="PTHR45749">
    <property type="match status" value="1"/>
</dbReference>
<dbReference type="AlphaFoldDB" id="A0ABD1KG65"/>
<feature type="signal peptide" evidence="1">
    <location>
        <begin position="1"/>
        <end position="17"/>
    </location>
</feature>
<dbReference type="Proteomes" id="UP001591681">
    <property type="component" value="Unassembled WGS sequence"/>
</dbReference>
<comment type="caution">
    <text evidence="3">The sequence shown here is derived from an EMBL/GenBank/DDBJ whole genome shotgun (WGS) entry which is preliminary data.</text>
</comment>
<feature type="chain" id="PRO_5044820364" description="DUF4371 domain-containing protein" evidence="1">
    <location>
        <begin position="18"/>
        <end position="326"/>
    </location>
</feature>
<keyword evidence="1" id="KW-0732">Signal</keyword>
<dbReference type="Pfam" id="PF14291">
    <property type="entry name" value="DUF4371"/>
    <property type="match status" value="1"/>
</dbReference>
<dbReference type="InterPro" id="IPR025398">
    <property type="entry name" value="DUF4371"/>
</dbReference>
<organism evidence="3 4">
    <name type="scientific">Coilia grayii</name>
    <name type="common">Gray's grenadier anchovy</name>
    <dbReference type="NCBI Taxonomy" id="363190"/>
    <lineage>
        <taxon>Eukaryota</taxon>
        <taxon>Metazoa</taxon>
        <taxon>Chordata</taxon>
        <taxon>Craniata</taxon>
        <taxon>Vertebrata</taxon>
        <taxon>Euteleostomi</taxon>
        <taxon>Actinopterygii</taxon>
        <taxon>Neopterygii</taxon>
        <taxon>Teleostei</taxon>
        <taxon>Clupei</taxon>
        <taxon>Clupeiformes</taxon>
        <taxon>Clupeoidei</taxon>
        <taxon>Engraulidae</taxon>
        <taxon>Coilinae</taxon>
        <taxon>Coilia</taxon>
    </lineage>
</organism>
<proteinExistence type="predicted"/>
<evidence type="ECO:0000259" key="2">
    <source>
        <dbReference type="Pfam" id="PF14291"/>
    </source>
</evidence>
<dbReference type="InterPro" id="IPR012337">
    <property type="entry name" value="RNaseH-like_sf"/>
</dbReference>
<dbReference type="EMBL" id="JBHFQA010000006">
    <property type="protein sequence ID" value="KAL2098204.1"/>
    <property type="molecule type" value="Genomic_DNA"/>
</dbReference>
<keyword evidence="4" id="KW-1185">Reference proteome</keyword>
<name>A0ABD1KG65_9TELE</name>
<evidence type="ECO:0000313" key="3">
    <source>
        <dbReference type="EMBL" id="KAL2098204.1"/>
    </source>
</evidence>
<reference evidence="3 4" key="1">
    <citation type="submission" date="2024-09" db="EMBL/GenBank/DDBJ databases">
        <title>A chromosome-level genome assembly of Gray's grenadier anchovy, Coilia grayii.</title>
        <authorList>
            <person name="Fu Z."/>
        </authorList>
    </citation>
    <scope>NUCLEOTIDE SEQUENCE [LARGE SCALE GENOMIC DNA]</scope>
    <source>
        <strain evidence="3">G4</strain>
        <tissue evidence="3">Muscle</tissue>
    </source>
</reference>
<dbReference type="PANTHER" id="PTHR45749:SF21">
    <property type="entry name" value="DUF4371 DOMAIN-CONTAINING PROTEIN"/>
    <property type="match status" value="1"/>
</dbReference>
<evidence type="ECO:0000313" key="4">
    <source>
        <dbReference type="Proteomes" id="UP001591681"/>
    </source>
</evidence>
<evidence type="ECO:0000256" key="1">
    <source>
        <dbReference type="SAM" id="SignalP"/>
    </source>
</evidence>
<accession>A0ABD1KG65</accession>
<sequence length="326" mass="36192">MLLVSHASLALSHASLALSHASRALSHASRALSYASRALSQDSLPLSHASLPLSQDSLPLSHDSLPLSHNSLPMSQDILPIALPTQDSALPTHDSALPTHDSALLTHDSKPLPVTVIRHSSTLLLPLSRPQYTFRSNRLSKNIQNEFIGVLAEAVLEKIVQKVKTAGYYSIMMDCTPDVSHKEQLSLVLRYVTTEQKVEVHESFLEFIDVQSTTGEDLANTLLNKLIEYGIDIEDCRGQCFDNGANMRGVHRGVQARVKEVNNRAFFVPCCPHNLNLAIEHAAESSNEAKNFFGILNWLYKLSRKSTKRWAILEEHLQIILKSLRN</sequence>
<protein>
    <recommendedName>
        <fullName evidence="2">DUF4371 domain-containing protein</fullName>
    </recommendedName>
</protein>